<keyword evidence="2" id="KW-0067">ATP-binding</keyword>
<comment type="caution">
    <text evidence="3">The sequence shown here is derived from an EMBL/GenBank/DDBJ whole genome shotgun (WGS) entry which is preliminary data.</text>
</comment>
<dbReference type="PANTHER" id="PTHR43384:SF6">
    <property type="entry name" value="SEPTUM SITE-DETERMINING PROTEIN MIND HOMOLOG, CHLOROPLASTIC"/>
    <property type="match status" value="1"/>
</dbReference>
<keyword evidence="4" id="KW-1185">Reference proteome</keyword>
<keyword evidence="1" id="KW-0547">Nucleotide-binding</keyword>
<dbReference type="EMBL" id="BANC01000005">
    <property type="protein sequence ID" value="GAN78626.1"/>
    <property type="molecule type" value="Genomic_DNA"/>
</dbReference>
<dbReference type="InterPro" id="IPR050625">
    <property type="entry name" value="ParA/MinD_ATPase"/>
</dbReference>
<name>A0A0D6PBB4_9PROT</name>
<dbReference type="GO" id="GO:0051782">
    <property type="term" value="P:negative regulation of cell division"/>
    <property type="evidence" value="ECO:0007669"/>
    <property type="project" value="TreeGrafter"/>
</dbReference>
<dbReference type="STRING" id="1120923.SAMN02746095_00435"/>
<protein>
    <submittedName>
        <fullName evidence="3">Pilus assembly protein</fullName>
    </submittedName>
</protein>
<dbReference type="GO" id="GO:0005524">
    <property type="term" value="F:ATP binding"/>
    <property type="evidence" value="ECO:0007669"/>
    <property type="project" value="UniProtKB-KW"/>
</dbReference>
<dbReference type="Proteomes" id="UP000032668">
    <property type="component" value="Unassembled WGS sequence"/>
</dbReference>
<dbReference type="Gene3D" id="3.40.50.300">
    <property type="entry name" value="P-loop containing nucleotide triphosphate hydrolases"/>
    <property type="match status" value="1"/>
</dbReference>
<sequence length="421" mass="45323">MSSRGAVGGFSDGGAMASRPDRLTVLAFINDPASEQVLRDSLSEATAGGVDIKRGTVRTAIAAMAKMQTPEVLIVDIAGEEQPLQALGELSDVVEPGVRVLVVGDNQEVDFYRHITRGMGVMEYLFKPLTREAVARHFSPLITRKTIGLDAARGGRVVVIMGARGGVGATTLAGNLAWMLGVIAKRHTVFLESDIHMGSGALLLGGKSGPGLRMALEMPDRIDPLFVERAAQPVTERLNVLSSEEKLTEPMVYAPGAARRLLEALRVRYNFIVMDVPFLPLDCNRELIEFAHHRVIVMDPSLASVRDTLRLLSLPNGPWQPQSPTVVLNRQGRPGGLTRKQIEDALKVKIDICVPDMPKQLNESASFGEPAVIAKGPFRQAVTELAREIGFVATRDEEGASALIQSGSLGGVFKVLGLRKG</sequence>
<dbReference type="GO" id="GO:0005829">
    <property type="term" value="C:cytosol"/>
    <property type="evidence" value="ECO:0007669"/>
    <property type="project" value="TreeGrafter"/>
</dbReference>
<gene>
    <name evidence="3" type="ORF">Aam_005_025</name>
</gene>
<dbReference type="InterPro" id="IPR027417">
    <property type="entry name" value="P-loop_NTPase"/>
</dbReference>
<evidence type="ECO:0000313" key="4">
    <source>
        <dbReference type="Proteomes" id="UP000032668"/>
    </source>
</evidence>
<evidence type="ECO:0000256" key="1">
    <source>
        <dbReference type="ARBA" id="ARBA00022741"/>
    </source>
</evidence>
<dbReference type="GO" id="GO:0016887">
    <property type="term" value="F:ATP hydrolysis activity"/>
    <property type="evidence" value="ECO:0007669"/>
    <property type="project" value="TreeGrafter"/>
</dbReference>
<evidence type="ECO:0000313" key="3">
    <source>
        <dbReference type="EMBL" id="GAN78626.1"/>
    </source>
</evidence>
<dbReference type="Gene3D" id="3.40.50.2300">
    <property type="match status" value="1"/>
</dbReference>
<organism evidence="3 4">
    <name type="scientific">Acidocella aminolytica 101 = DSM 11237</name>
    <dbReference type="NCBI Taxonomy" id="1120923"/>
    <lineage>
        <taxon>Bacteria</taxon>
        <taxon>Pseudomonadati</taxon>
        <taxon>Pseudomonadota</taxon>
        <taxon>Alphaproteobacteria</taxon>
        <taxon>Acetobacterales</taxon>
        <taxon>Acidocellaceae</taxon>
        <taxon>Acidocella</taxon>
    </lineage>
</organism>
<dbReference type="GO" id="GO:0009898">
    <property type="term" value="C:cytoplasmic side of plasma membrane"/>
    <property type="evidence" value="ECO:0007669"/>
    <property type="project" value="TreeGrafter"/>
</dbReference>
<dbReference type="AlphaFoldDB" id="A0A0D6PBB4"/>
<dbReference type="SUPFAM" id="SSF52540">
    <property type="entry name" value="P-loop containing nucleoside triphosphate hydrolases"/>
    <property type="match status" value="1"/>
</dbReference>
<dbReference type="OrthoDB" id="9783172at2"/>
<evidence type="ECO:0000256" key="2">
    <source>
        <dbReference type="ARBA" id="ARBA00022840"/>
    </source>
</evidence>
<reference evidence="3 4" key="1">
    <citation type="submission" date="2012-11" db="EMBL/GenBank/DDBJ databases">
        <title>Whole genome sequence of Acidocella aminolytica 101 = DSM 11237.</title>
        <authorList>
            <person name="Azuma Y."/>
            <person name="Higashiura N."/>
            <person name="Hirakawa H."/>
            <person name="Matsushita K."/>
        </authorList>
    </citation>
    <scope>NUCLEOTIDE SEQUENCE [LARGE SCALE GENOMIC DNA]</scope>
    <source>
        <strain evidence="4">101 / DSM 11237</strain>
    </source>
</reference>
<proteinExistence type="predicted"/>
<dbReference type="RefSeq" id="WP_048877123.1">
    <property type="nucleotide sequence ID" value="NZ_BANC01000005.1"/>
</dbReference>
<accession>A0A0D6PBB4</accession>
<dbReference type="PANTHER" id="PTHR43384">
    <property type="entry name" value="SEPTUM SITE-DETERMINING PROTEIN MIND HOMOLOG, CHLOROPLASTIC-RELATED"/>
    <property type="match status" value="1"/>
</dbReference>